<comment type="caution">
    <text evidence="1">The sequence shown here is derived from an EMBL/GenBank/DDBJ whole genome shotgun (WGS) entry which is preliminary data.</text>
</comment>
<proteinExistence type="predicted"/>
<name>A0ACB9J3S7_9ASTR</name>
<sequence length="125" mass="13708">MTQKNDSGLDEPRIEAQKNHEDTFLSLEGPTYDEGAEGSPQAEGNNGSEMENVTEPITENEATEGSPLTKTINGPEVENVTQTIIENEQIGLINEDDELNREKSVLVFGYVRISYTIQLGGLPEP</sequence>
<gene>
    <name evidence="1" type="ORF">L1987_19119</name>
</gene>
<evidence type="ECO:0000313" key="1">
    <source>
        <dbReference type="EMBL" id="KAI3814366.1"/>
    </source>
</evidence>
<accession>A0ACB9J3S7</accession>
<evidence type="ECO:0000313" key="2">
    <source>
        <dbReference type="Proteomes" id="UP001056120"/>
    </source>
</evidence>
<reference evidence="2" key="1">
    <citation type="journal article" date="2022" name="Mol. Ecol. Resour.">
        <title>The genomes of chicory, endive, great burdock and yacon provide insights into Asteraceae palaeo-polyploidization history and plant inulin production.</title>
        <authorList>
            <person name="Fan W."/>
            <person name="Wang S."/>
            <person name="Wang H."/>
            <person name="Wang A."/>
            <person name="Jiang F."/>
            <person name="Liu H."/>
            <person name="Zhao H."/>
            <person name="Xu D."/>
            <person name="Zhang Y."/>
        </authorList>
    </citation>
    <scope>NUCLEOTIDE SEQUENCE [LARGE SCALE GENOMIC DNA]</scope>
    <source>
        <strain evidence="2">cv. Yunnan</strain>
    </source>
</reference>
<keyword evidence="2" id="KW-1185">Reference proteome</keyword>
<dbReference type="EMBL" id="CM042023">
    <property type="protein sequence ID" value="KAI3814366.1"/>
    <property type="molecule type" value="Genomic_DNA"/>
</dbReference>
<organism evidence="1 2">
    <name type="scientific">Smallanthus sonchifolius</name>
    <dbReference type="NCBI Taxonomy" id="185202"/>
    <lineage>
        <taxon>Eukaryota</taxon>
        <taxon>Viridiplantae</taxon>
        <taxon>Streptophyta</taxon>
        <taxon>Embryophyta</taxon>
        <taxon>Tracheophyta</taxon>
        <taxon>Spermatophyta</taxon>
        <taxon>Magnoliopsida</taxon>
        <taxon>eudicotyledons</taxon>
        <taxon>Gunneridae</taxon>
        <taxon>Pentapetalae</taxon>
        <taxon>asterids</taxon>
        <taxon>campanulids</taxon>
        <taxon>Asterales</taxon>
        <taxon>Asteraceae</taxon>
        <taxon>Asteroideae</taxon>
        <taxon>Heliantheae alliance</taxon>
        <taxon>Millerieae</taxon>
        <taxon>Smallanthus</taxon>
    </lineage>
</organism>
<reference evidence="1 2" key="2">
    <citation type="journal article" date="2022" name="Mol. Ecol. Resour.">
        <title>The genomes of chicory, endive, great burdock and yacon provide insights into Asteraceae paleo-polyploidization history and plant inulin production.</title>
        <authorList>
            <person name="Fan W."/>
            <person name="Wang S."/>
            <person name="Wang H."/>
            <person name="Wang A."/>
            <person name="Jiang F."/>
            <person name="Liu H."/>
            <person name="Zhao H."/>
            <person name="Xu D."/>
            <person name="Zhang Y."/>
        </authorList>
    </citation>
    <scope>NUCLEOTIDE SEQUENCE [LARGE SCALE GENOMIC DNA]</scope>
    <source>
        <strain evidence="2">cv. Yunnan</strain>
        <tissue evidence="1">Leaves</tissue>
    </source>
</reference>
<protein>
    <submittedName>
        <fullName evidence="1">Uncharacterized protein</fullName>
    </submittedName>
</protein>
<dbReference type="Proteomes" id="UP001056120">
    <property type="component" value="Linkage Group LG06"/>
</dbReference>